<dbReference type="Proteomes" id="UP001304419">
    <property type="component" value="Chromosome 1"/>
</dbReference>
<feature type="domain" description="Helix-hairpin-helix DNA-binding motif class 1" evidence="2">
    <location>
        <begin position="50"/>
        <end position="69"/>
    </location>
</feature>
<dbReference type="GeneID" id="98336398"/>
<dbReference type="Proteomes" id="UP000646877">
    <property type="component" value="Unassembled WGS sequence"/>
</dbReference>
<dbReference type="InterPro" id="IPR004509">
    <property type="entry name" value="Competence_ComEA_HhH"/>
</dbReference>
<dbReference type="EMBL" id="WEIA01000001">
    <property type="protein sequence ID" value="NLR19938.1"/>
    <property type="molecule type" value="Genomic_DNA"/>
</dbReference>
<dbReference type="PROSITE" id="PS51257">
    <property type="entry name" value="PROKAR_LIPOPROTEIN"/>
    <property type="match status" value="1"/>
</dbReference>
<dbReference type="Gene3D" id="1.10.150.280">
    <property type="entry name" value="AF1531-like domain"/>
    <property type="match status" value="1"/>
</dbReference>
<evidence type="ECO:0000313" key="6">
    <source>
        <dbReference type="Proteomes" id="UP001304419"/>
    </source>
</evidence>
<evidence type="ECO:0000259" key="2">
    <source>
        <dbReference type="SMART" id="SM00278"/>
    </source>
</evidence>
<dbReference type="AlphaFoldDB" id="A0A8I2GYW3"/>
<dbReference type="SMART" id="SM00278">
    <property type="entry name" value="HhH1"/>
    <property type="match status" value="2"/>
</dbReference>
<organism evidence="3 5">
    <name type="scientific">Pseudoalteromonas maricaloris</name>
    <dbReference type="NCBI Taxonomy" id="184924"/>
    <lineage>
        <taxon>Bacteria</taxon>
        <taxon>Pseudomonadati</taxon>
        <taxon>Pseudomonadota</taxon>
        <taxon>Gammaproteobacteria</taxon>
        <taxon>Alteromonadales</taxon>
        <taxon>Pseudoalteromonadaceae</taxon>
        <taxon>Pseudoalteromonas</taxon>
    </lineage>
</organism>
<dbReference type="SUPFAM" id="SSF47781">
    <property type="entry name" value="RuvA domain 2-like"/>
    <property type="match status" value="1"/>
</dbReference>
<dbReference type="GO" id="GO:0015628">
    <property type="term" value="P:protein secretion by the type II secretion system"/>
    <property type="evidence" value="ECO:0007669"/>
    <property type="project" value="TreeGrafter"/>
</dbReference>
<keyword evidence="6" id="KW-1185">Reference proteome</keyword>
<sequence>MFNKPTILSILLALGLSCSSVLAKPAEQAKSVSQTQQQSAVLDINSADASALSSLPGIGIRKAEAIVEYRKKMGRFKTTTELLEVKGIGKGILAKLEGKIRV</sequence>
<protein>
    <submittedName>
        <fullName evidence="3">Helix-hairpin-helix domain-containing protein</fullName>
    </submittedName>
</protein>
<reference evidence="3" key="1">
    <citation type="submission" date="2019-10" db="EMBL/GenBank/DDBJ databases">
        <authorList>
            <person name="Paulsen S."/>
        </authorList>
    </citation>
    <scope>NUCLEOTIDE SEQUENCE</scope>
    <source>
        <strain evidence="3">LMG 19692</strain>
    </source>
</reference>
<evidence type="ECO:0000313" key="5">
    <source>
        <dbReference type="Proteomes" id="UP000646877"/>
    </source>
</evidence>
<evidence type="ECO:0000256" key="1">
    <source>
        <dbReference type="SAM" id="SignalP"/>
    </source>
</evidence>
<dbReference type="GO" id="GO:0006281">
    <property type="term" value="P:DNA repair"/>
    <property type="evidence" value="ECO:0007669"/>
    <property type="project" value="InterPro"/>
</dbReference>
<feature type="domain" description="Helix-hairpin-helix DNA-binding motif class 1" evidence="2">
    <location>
        <begin position="80"/>
        <end position="99"/>
    </location>
</feature>
<name>A0A8I2GYW3_9GAMM</name>
<dbReference type="NCBIfam" id="TIGR00426">
    <property type="entry name" value="competence protein ComEA helix-hairpin-helix repeat region"/>
    <property type="match status" value="1"/>
</dbReference>
<evidence type="ECO:0000313" key="3">
    <source>
        <dbReference type="EMBL" id="NLR19938.1"/>
    </source>
</evidence>
<reference evidence="4 6" key="2">
    <citation type="submission" date="2023-10" db="EMBL/GenBank/DDBJ databases">
        <title>To unveil natural product biosynthetic capacity in Pseudoalteromonas.</title>
        <authorList>
            <person name="Wang J."/>
        </authorList>
    </citation>
    <scope>NUCLEOTIDE SEQUENCE [LARGE SCALE GENOMIC DNA]</scope>
    <source>
        <strain evidence="4 6">DSM 15914</strain>
    </source>
</reference>
<dbReference type="RefSeq" id="WP_010371108.1">
    <property type="nucleotide sequence ID" value="NZ_CBCSDF010000003.1"/>
</dbReference>
<gene>
    <name evidence="3" type="ORF">F9Y85_01055</name>
    <name evidence="4" type="ORF">R5H13_12505</name>
</gene>
<dbReference type="GO" id="GO:0003677">
    <property type="term" value="F:DNA binding"/>
    <property type="evidence" value="ECO:0007669"/>
    <property type="project" value="InterPro"/>
</dbReference>
<dbReference type="GO" id="GO:0015627">
    <property type="term" value="C:type II protein secretion system complex"/>
    <property type="evidence" value="ECO:0007669"/>
    <property type="project" value="TreeGrafter"/>
</dbReference>
<dbReference type="PANTHER" id="PTHR21180:SF32">
    <property type="entry name" value="ENDONUCLEASE_EXONUCLEASE_PHOSPHATASE FAMILY DOMAIN-CONTAINING PROTEIN 1"/>
    <property type="match status" value="1"/>
</dbReference>
<dbReference type="EMBL" id="CP137578">
    <property type="protein sequence ID" value="WOX27477.1"/>
    <property type="molecule type" value="Genomic_DNA"/>
</dbReference>
<dbReference type="InterPro" id="IPR051675">
    <property type="entry name" value="Endo/Exo/Phosphatase_dom_1"/>
</dbReference>
<feature type="chain" id="PRO_5034644590" evidence="1">
    <location>
        <begin position="24"/>
        <end position="102"/>
    </location>
</feature>
<evidence type="ECO:0000313" key="4">
    <source>
        <dbReference type="EMBL" id="WOX27477.1"/>
    </source>
</evidence>
<feature type="signal peptide" evidence="1">
    <location>
        <begin position="1"/>
        <end position="23"/>
    </location>
</feature>
<dbReference type="InterPro" id="IPR010994">
    <property type="entry name" value="RuvA_2-like"/>
</dbReference>
<proteinExistence type="predicted"/>
<dbReference type="PANTHER" id="PTHR21180">
    <property type="entry name" value="ENDONUCLEASE/EXONUCLEASE/PHOSPHATASE FAMILY DOMAIN-CONTAINING PROTEIN 1"/>
    <property type="match status" value="1"/>
</dbReference>
<accession>A0A8I2GYW3</accession>
<dbReference type="Pfam" id="PF12836">
    <property type="entry name" value="HHH_3"/>
    <property type="match status" value="1"/>
</dbReference>
<dbReference type="InterPro" id="IPR003583">
    <property type="entry name" value="Hlx-hairpin-Hlx_DNA-bd_motif"/>
</dbReference>
<keyword evidence="1" id="KW-0732">Signal</keyword>